<protein>
    <submittedName>
        <fullName evidence="2">Uncharacterized protein</fullName>
    </submittedName>
</protein>
<sequence length="233" mass="26318">MYDILYILALFVALALPALLALKWGDRIAEAWDRRRLRRQRRRRIPLPRALPGQDELLTGLRAAEERSETLDLQISERLLDLQRLTVDAYRQRRSGSATDLLKPAEALEALTVKKEDRLNLLLDLACLQSDRIDAMTAEVEALSQVAGWGAAPPRTDQEKAPVLPAPTQEPPPSAADQLLKKIEEASRKRRSIDERLKQMKSWRPPGRTPPRSQPPPDLDAGQKGSRFDTTIQ</sequence>
<organism evidence="2 3">
    <name type="scientific">Handelsmanbacteria sp. (strain RIFCSPLOWO2_12_FULL_64_10)</name>
    <dbReference type="NCBI Taxonomy" id="1817868"/>
    <lineage>
        <taxon>Bacteria</taxon>
        <taxon>Candidatus Handelsmaniibacteriota</taxon>
    </lineage>
</organism>
<feature type="compositionally biased region" description="Pro residues" evidence="1">
    <location>
        <begin position="207"/>
        <end position="218"/>
    </location>
</feature>
<feature type="compositionally biased region" description="Pro residues" evidence="1">
    <location>
        <begin position="164"/>
        <end position="174"/>
    </location>
</feature>
<evidence type="ECO:0000313" key="2">
    <source>
        <dbReference type="EMBL" id="OGG52203.1"/>
    </source>
</evidence>
<reference evidence="2 3" key="1">
    <citation type="journal article" date="2016" name="Nat. Commun.">
        <title>Thousands of microbial genomes shed light on interconnected biogeochemical processes in an aquifer system.</title>
        <authorList>
            <person name="Anantharaman K."/>
            <person name="Brown C.T."/>
            <person name="Hug L.A."/>
            <person name="Sharon I."/>
            <person name="Castelle C.J."/>
            <person name="Probst A.J."/>
            <person name="Thomas B.C."/>
            <person name="Singh A."/>
            <person name="Wilkins M.J."/>
            <person name="Karaoz U."/>
            <person name="Brodie E.L."/>
            <person name="Williams K.H."/>
            <person name="Hubbard S.S."/>
            <person name="Banfield J.F."/>
        </authorList>
    </citation>
    <scope>NUCLEOTIDE SEQUENCE [LARGE SCALE GENOMIC DNA]</scope>
    <source>
        <strain evidence="3">RIFCSPLOWO2_12_FULL_64_10</strain>
    </source>
</reference>
<feature type="compositionally biased region" description="Basic and acidic residues" evidence="1">
    <location>
        <begin position="179"/>
        <end position="198"/>
    </location>
</feature>
<dbReference type="EMBL" id="MFKF01000153">
    <property type="protein sequence ID" value="OGG52203.1"/>
    <property type="molecule type" value="Genomic_DNA"/>
</dbReference>
<proteinExistence type="predicted"/>
<evidence type="ECO:0000256" key="1">
    <source>
        <dbReference type="SAM" id="MobiDB-lite"/>
    </source>
</evidence>
<evidence type="ECO:0000313" key="3">
    <source>
        <dbReference type="Proteomes" id="UP000178606"/>
    </source>
</evidence>
<comment type="caution">
    <text evidence="2">The sequence shown here is derived from an EMBL/GenBank/DDBJ whole genome shotgun (WGS) entry which is preliminary data.</text>
</comment>
<dbReference type="AlphaFoldDB" id="A0A1F6CSS5"/>
<feature type="region of interest" description="Disordered" evidence="1">
    <location>
        <begin position="147"/>
        <end position="233"/>
    </location>
</feature>
<accession>A0A1F6CSS5</accession>
<name>A0A1F6CSS5_HANXR</name>
<dbReference type="Proteomes" id="UP000178606">
    <property type="component" value="Unassembled WGS sequence"/>
</dbReference>
<gene>
    <name evidence="2" type="ORF">A3F84_03840</name>
</gene>